<dbReference type="EMBL" id="JAWPEI010000007">
    <property type="protein sequence ID" value="KAK4721890.1"/>
    <property type="molecule type" value="Genomic_DNA"/>
</dbReference>
<dbReference type="AlphaFoldDB" id="A0AAV9LAP1"/>
<reference evidence="1 2" key="1">
    <citation type="submission" date="2023-10" db="EMBL/GenBank/DDBJ databases">
        <title>Genome-Wide Identification Analysis in wild type Solanum Pinnatisectum Reveals Some Genes Defensing Phytophthora Infestans.</title>
        <authorList>
            <person name="Sun C."/>
        </authorList>
    </citation>
    <scope>NUCLEOTIDE SEQUENCE [LARGE SCALE GENOMIC DNA]</scope>
    <source>
        <strain evidence="1">LQN</strain>
        <tissue evidence="1">Leaf</tissue>
    </source>
</reference>
<sequence>MNQLKNESFIPYTVDKGCPVITHLSFADATGDPLSLISMMQKLSIYENCSGQLINKSKSCFLVNSNTSQSIINDIKTITGYDQQNFPFNYLGAPIYNGSKKVIYFGNSVSKVANRMQGWQGKLISHGGRSILINFVLYSIPLRILNVMRLPKTTIKQIEQLMANFLFWSDGEGKKKMHWIAWKNLCFSKIGRWDWIQINPGL</sequence>
<protein>
    <recommendedName>
        <fullName evidence="3">Reverse transcriptase</fullName>
    </recommendedName>
</protein>
<dbReference type="Proteomes" id="UP001311915">
    <property type="component" value="Unassembled WGS sequence"/>
</dbReference>
<comment type="caution">
    <text evidence="1">The sequence shown here is derived from an EMBL/GenBank/DDBJ whole genome shotgun (WGS) entry which is preliminary data.</text>
</comment>
<keyword evidence="2" id="KW-1185">Reference proteome</keyword>
<evidence type="ECO:0000313" key="1">
    <source>
        <dbReference type="EMBL" id="KAK4721890.1"/>
    </source>
</evidence>
<proteinExistence type="predicted"/>
<accession>A0AAV9LAP1</accession>
<name>A0AAV9LAP1_9SOLN</name>
<organism evidence="1 2">
    <name type="scientific">Solanum pinnatisectum</name>
    <name type="common">tansyleaf nightshade</name>
    <dbReference type="NCBI Taxonomy" id="50273"/>
    <lineage>
        <taxon>Eukaryota</taxon>
        <taxon>Viridiplantae</taxon>
        <taxon>Streptophyta</taxon>
        <taxon>Embryophyta</taxon>
        <taxon>Tracheophyta</taxon>
        <taxon>Spermatophyta</taxon>
        <taxon>Magnoliopsida</taxon>
        <taxon>eudicotyledons</taxon>
        <taxon>Gunneridae</taxon>
        <taxon>Pentapetalae</taxon>
        <taxon>asterids</taxon>
        <taxon>lamiids</taxon>
        <taxon>Solanales</taxon>
        <taxon>Solanaceae</taxon>
        <taxon>Solanoideae</taxon>
        <taxon>Solaneae</taxon>
        <taxon>Solanum</taxon>
    </lineage>
</organism>
<evidence type="ECO:0008006" key="3">
    <source>
        <dbReference type="Google" id="ProtNLM"/>
    </source>
</evidence>
<gene>
    <name evidence="1" type="ORF">R3W88_012123</name>
</gene>
<dbReference type="PANTHER" id="PTHR33116:SF82">
    <property type="entry name" value="RNASE H FAMILY PROTEIN"/>
    <property type="match status" value="1"/>
</dbReference>
<dbReference type="PANTHER" id="PTHR33116">
    <property type="entry name" value="REVERSE TRANSCRIPTASE ZINC-BINDING DOMAIN-CONTAINING PROTEIN-RELATED-RELATED"/>
    <property type="match status" value="1"/>
</dbReference>
<evidence type="ECO:0000313" key="2">
    <source>
        <dbReference type="Proteomes" id="UP001311915"/>
    </source>
</evidence>